<evidence type="ECO:0000259" key="2">
    <source>
        <dbReference type="Pfam" id="PF26107"/>
    </source>
</evidence>
<evidence type="ECO:0000313" key="5">
    <source>
        <dbReference type="Proteomes" id="UP001626537"/>
    </source>
</evidence>
<dbReference type="InterPro" id="IPR026881">
    <property type="entry name" value="WYL_dom"/>
</dbReference>
<dbReference type="PROSITE" id="PS52050">
    <property type="entry name" value="WYL"/>
    <property type="match status" value="1"/>
</dbReference>
<dbReference type="Pfam" id="PF26107">
    <property type="entry name" value="BrxR_CTD"/>
    <property type="match status" value="1"/>
</dbReference>
<gene>
    <name evidence="4" type="ORF">R0135_02050</name>
</gene>
<evidence type="ECO:0000259" key="3">
    <source>
        <dbReference type="Pfam" id="PF26109"/>
    </source>
</evidence>
<dbReference type="InterPro" id="IPR051534">
    <property type="entry name" value="CBASS_pafABC_assoc_protein"/>
</dbReference>
<dbReference type="InterPro" id="IPR059020">
    <property type="entry name" value="CapW_CTD"/>
</dbReference>
<dbReference type="Proteomes" id="UP001626537">
    <property type="component" value="Chromosome"/>
</dbReference>
<dbReference type="PANTHER" id="PTHR34580">
    <property type="match status" value="1"/>
</dbReference>
<dbReference type="Pfam" id="PF26109">
    <property type="entry name" value="WHD_BrxR"/>
    <property type="match status" value="1"/>
</dbReference>
<feature type="domain" description="DNA-binding transcriptional repressor CapW C-terminal dimerisation" evidence="2">
    <location>
        <begin position="211"/>
        <end position="280"/>
    </location>
</feature>
<evidence type="ECO:0000259" key="1">
    <source>
        <dbReference type="Pfam" id="PF13280"/>
    </source>
</evidence>
<accession>A0ABZ0I465</accession>
<organism evidence="4 5">
    <name type="scientific">Congregibacter variabilis</name>
    <dbReference type="NCBI Taxonomy" id="3081200"/>
    <lineage>
        <taxon>Bacteria</taxon>
        <taxon>Pseudomonadati</taxon>
        <taxon>Pseudomonadota</taxon>
        <taxon>Gammaproteobacteria</taxon>
        <taxon>Cellvibrionales</taxon>
        <taxon>Halieaceae</taxon>
        <taxon>Congregibacter</taxon>
    </lineage>
</organism>
<dbReference type="PIRSF" id="PIRSF015558">
    <property type="entry name" value="Txn_reg_DeoR_prd"/>
    <property type="match status" value="1"/>
</dbReference>
<feature type="domain" description="DNA-binding transcriptional repressor CapW winged helix-turn-helix" evidence="3">
    <location>
        <begin position="10"/>
        <end position="91"/>
    </location>
</feature>
<dbReference type="RefSeq" id="WP_407348604.1">
    <property type="nucleotide sequence ID" value="NZ_CP136864.1"/>
</dbReference>
<evidence type="ECO:0000313" key="4">
    <source>
        <dbReference type="EMBL" id="WOJ93965.1"/>
    </source>
</evidence>
<dbReference type="InterPro" id="IPR016634">
    <property type="entry name" value="CapW-like"/>
</dbReference>
<dbReference type="PANTHER" id="PTHR34580:SF3">
    <property type="entry name" value="PROTEIN PAFB"/>
    <property type="match status" value="1"/>
</dbReference>
<dbReference type="InterPro" id="IPR059019">
    <property type="entry name" value="WHD_CapW"/>
</dbReference>
<dbReference type="EMBL" id="CP136864">
    <property type="protein sequence ID" value="WOJ93965.1"/>
    <property type="molecule type" value="Genomic_DNA"/>
</dbReference>
<protein>
    <submittedName>
        <fullName evidence="4">WYL domain-containing protein</fullName>
    </submittedName>
</protein>
<proteinExistence type="predicted"/>
<feature type="domain" description="WYL" evidence="1">
    <location>
        <begin position="124"/>
        <end position="188"/>
    </location>
</feature>
<reference evidence="4 5" key="1">
    <citation type="submission" date="2023-10" db="EMBL/GenBank/DDBJ databases">
        <title>Two novel species belonging to the OM43/NOR5 clade.</title>
        <authorList>
            <person name="Park M."/>
        </authorList>
    </citation>
    <scope>NUCLEOTIDE SEQUENCE [LARGE SCALE GENOMIC DNA]</scope>
    <source>
        <strain evidence="4 5">IMCC43200</strain>
    </source>
</reference>
<keyword evidence="5" id="KW-1185">Reference proteome</keyword>
<dbReference type="Pfam" id="PF13280">
    <property type="entry name" value="WYL"/>
    <property type="match status" value="1"/>
</dbReference>
<name>A0ABZ0I465_9GAMM</name>
<sequence>MDLWPYRWDHLLRYRYIEIISLWEGRLTTGHLTRCFGIGRQQASKDINFYLREIAPGNIAYDKFLKGYRPTDEFQPRVTRGTADEYLHLMTRDEQLMGVFEALPLATANVEQLTPPGRDVSPRILRPMIQAARAQKRLEVDYVSLQHPDREGRIIVPHTLVFTGYRWHVRAWCEKNQSFRDFVLSRFRGEADMLDASPYGEDQDNDWQNRIELVIVPDARLSPAQQEVIAHDYGMQDGQLCLNTRATLVNYQLQLLQLDPGKQQDNPLAQQVVLQNREALSPWLFG</sequence>